<feature type="compositionally biased region" description="Low complexity" evidence="1">
    <location>
        <begin position="49"/>
        <end position="63"/>
    </location>
</feature>
<feature type="region of interest" description="Disordered" evidence="1">
    <location>
        <begin position="360"/>
        <end position="396"/>
    </location>
</feature>
<protein>
    <submittedName>
        <fullName evidence="3">Uncharacterized protein</fullName>
    </submittedName>
</protein>
<feature type="compositionally biased region" description="Low complexity" evidence="1">
    <location>
        <begin position="15"/>
        <end position="26"/>
    </location>
</feature>
<feature type="region of interest" description="Disordered" evidence="1">
    <location>
        <begin position="543"/>
        <end position="562"/>
    </location>
</feature>
<feature type="compositionally biased region" description="Polar residues" evidence="1">
    <location>
        <begin position="375"/>
        <end position="392"/>
    </location>
</feature>
<evidence type="ECO:0000256" key="2">
    <source>
        <dbReference type="SAM" id="Phobius"/>
    </source>
</evidence>
<feature type="region of interest" description="Disordered" evidence="1">
    <location>
        <begin position="572"/>
        <end position="600"/>
    </location>
</feature>
<evidence type="ECO:0000313" key="3">
    <source>
        <dbReference type="EMBL" id="EJT99998.1"/>
    </source>
</evidence>
<keyword evidence="2" id="KW-0812">Transmembrane</keyword>
<keyword evidence="4" id="KW-1185">Reference proteome</keyword>
<feature type="compositionally biased region" description="Polar residues" evidence="1">
    <location>
        <begin position="141"/>
        <end position="153"/>
    </location>
</feature>
<reference evidence="3 4" key="1">
    <citation type="journal article" date="2012" name="Science">
        <title>The Paleozoic origin of enzymatic lignin decomposition reconstructed from 31 fungal genomes.</title>
        <authorList>
            <person name="Floudas D."/>
            <person name="Binder M."/>
            <person name="Riley R."/>
            <person name="Barry K."/>
            <person name="Blanchette R.A."/>
            <person name="Henrissat B."/>
            <person name="Martinez A.T."/>
            <person name="Otillar R."/>
            <person name="Spatafora J.W."/>
            <person name="Yadav J.S."/>
            <person name="Aerts A."/>
            <person name="Benoit I."/>
            <person name="Boyd A."/>
            <person name="Carlson A."/>
            <person name="Copeland A."/>
            <person name="Coutinho P.M."/>
            <person name="de Vries R.P."/>
            <person name="Ferreira P."/>
            <person name="Findley K."/>
            <person name="Foster B."/>
            <person name="Gaskell J."/>
            <person name="Glotzer D."/>
            <person name="Gorecki P."/>
            <person name="Heitman J."/>
            <person name="Hesse C."/>
            <person name="Hori C."/>
            <person name="Igarashi K."/>
            <person name="Jurgens J.A."/>
            <person name="Kallen N."/>
            <person name="Kersten P."/>
            <person name="Kohler A."/>
            <person name="Kuees U."/>
            <person name="Kumar T.K.A."/>
            <person name="Kuo A."/>
            <person name="LaButti K."/>
            <person name="Larrondo L.F."/>
            <person name="Lindquist E."/>
            <person name="Ling A."/>
            <person name="Lombard V."/>
            <person name="Lucas S."/>
            <person name="Lundell T."/>
            <person name="Martin R."/>
            <person name="McLaughlin D.J."/>
            <person name="Morgenstern I."/>
            <person name="Morin E."/>
            <person name="Murat C."/>
            <person name="Nagy L.G."/>
            <person name="Nolan M."/>
            <person name="Ohm R.A."/>
            <person name="Patyshakuliyeva A."/>
            <person name="Rokas A."/>
            <person name="Ruiz-Duenas F.J."/>
            <person name="Sabat G."/>
            <person name="Salamov A."/>
            <person name="Samejima M."/>
            <person name="Schmutz J."/>
            <person name="Slot J.C."/>
            <person name="St John F."/>
            <person name="Stenlid J."/>
            <person name="Sun H."/>
            <person name="Sun S."/>
            <person name="Syed K."/>
            <person name="Tsang A."/>
            <person name="Wiebenga A."/>
            <person name="Young D."/>
            <person name="Pisabarro A."/>
            <person name="Eastwood D.C."/>
            <person name="Martin F."/>
            <person name="Cullen D."/>
            <person name="Grigoriev I.V."/>
            <person name="Hibbett D.S."/>
        </authorList>
    </citation>
    <scope>NUCLEOTIDE SEQUENCE [LARGE SCALE GENOMIC DNA]</scope>
    <source>
        <strain evidence="3 4">DJM-731 SS1</strain>
    </source>
</reference>
<evidence type="ECO:0000313" key="4">
    <source>
        <dbReference type="Proteomes" id="UP000030653"/>
    </source>
</evidence>
<feature type="region of interest" description="Disordered" evidence="1">
    <location>
        <begin position="1"/>
        <end position="163"/>
    </location>
</feature>
<accession>M5FUR6</accession>
<dbReference type="EMBL" id="JH795868">
    <property type="protein sequence ID" value="EJT99998.1"/>
    <property type="molecule type" value="Genomic_DNA"/>
</dbReference>
<feature type="compositionally biased region" description="Acidic residues" evidence="1">
    <location>
        <begin position="750"/>
        <end position="767"/>
    </location>
</feature>
<dbReference type="GeneID" id="63685480"/>
<dbReference type="Proteomes" id="UP000030653">
    <property type="component" value="Unassembled WGS sequence"/>
</dbReference>
<dbReference type="OrthoDB" id="3354417at2759"/>
<feature type="transmembrane region" description="Helical" evidence="2">
    <location>
        <begin position="984"/>
        <end position="1004"/>
    </location>
</feature>
<name>M5FUR6_DACPD</name>
<feature type="compositionally biased region" description="Pro residues" evidence="1">
    <location>
        <begin position="819"/>
        <end position="837"/>
    </location>
</feature>
<proteinExistence type="predicted"/>
<feature type="compositionally biased region" description="Low complexity" evidence="1">
    <location>
        <begin position="881"/>
        <end position="897"/>
    </location>
</feature>
<keyword evidence="2" id="KW-0472">Membrane</keyword>
<dbReference type="AlphaFoldDB" id="M5FUR6"/>
<dbReference type="HOGENOM" id="CLU_292047_0_0_1"/>
<feature type="compositionally biased region" description="Low complexity" evidence="1">
    <location>
        <begin position="211"/>
        <end position="222"/>
    </location>
</feature>
<organism evidence="3 4">
    <name type="scientific">Dacryopinax primogenitus (strain DJM 731)</name>
    <name type="common">Brown rot fungus</name>
    <dbReference type="NCBI Taxonomy" id="1858805"/>
    <lineage>
        <taxon>Eukaryota</taxon>
        <taxon>Fungi</taxon>
        <taxon>Dikarya</taxon>
        <taxon>Basidiomycota</taxon>
        <taxon>Agaricomycotina</taxon>
        <taxon>Dacrymycetes</taxon>
        <taxon>Dacrymycetales</taxon>
        <taxon>Dacrymycetaceae</taxon>
        <taxon>Dacryopinax</taxon>
    </lineage>
</organism>
<dbReference type="RefSeq" id="XP_040626896.1">
    <property type="nucleotide sequence ID" value="XM_040770418.1"/>
</dbReference>
<feature type="region of interest" description="Disordered" evidence="1">
    <location>
        <begin position="815"/>
        <end position="910"/>
    </location>
</feature>
<gene>
    <name evidence="3" type="ORF">DACRYDRAFT_117607</name>
</gene>
<feature type="region of interest" description="Disordered" evidence="1">
    <location>
        <begin position="746"/>
        <end position="768"/>
    </location>
</feature>
<feature type="transmembrane region" description="Helical" evidence="2">
    <location>
        <begin position="1025"/>
        <end position="1043"/>
    </location>
</feature>
<evidence type="ECO:0000256" key="1">
    <source>
        <dbReference type="SAM" id="MobiDB-lite"/>
    </source>
</evidence>
<keyword evidence="2" id="KW-1133">Transmembrane helix</keyword>
<feature type="region of interest" description="Disordered" evidence="1">
    <location>
        <begin position="184"/>
        <end position="248"/>
    </location>
</feature>
<feature type="compositionally biased region" description="Basic and acidic residues" evidence="1">
    <location>
        <begin position="239"/>
        <end position="248"/>
    </location>
</feature>
<feature type="region of interest" description="Disordered" evidence="1">
    <location>
        <begin position="659"/>
        <end position="699"/>
    </location>
</feature>
<feature type="compositionally biased region" description="Polar residues" evidence="1">
    <location>
        <begin position="104"/>
        <end position="116"/>
    </location>
</feature>
<sequence>MRSDISDAPSPDLPSAASNSSTVSSSGRRDRVSSSPAAHHLHFASDVHPSPSSSSRLLQPSGPHSTGRRTPQPHLPSQRRTSRPISADPLSSPHDRRASLAASAYTTAPSSVTARRTSMARLRNARPVKKEDAEVWEFGENSLNPGLTASASSRKGPGGTENEQLQQRLARIDMDLVMQALQEQSPPPRQDFGISTSTAPLNPPPPPAVGTRRSSSFATSSSPLRVEDLRLHSGSPDSSRAESGKERGRIMRILSGTKKGREKMTPEEEEVRIRAEEMQRIERIRHIHSTLTHSTQSRAESAKMQFEARYSYLLSAPPHHGGRPPTFLDVVKWKRSVRDIGRLKRRHESRVALSRGQSLSRVNTTDSAGELGVKSITSSPSNIDSRRGSFNMSSQSAIPQSVSSEMASHWAEQLIMAKHRRKRSVLSGSSTALAWDSAGMIGKSSDWDFTAQDIMEFLACSGTVEPFVPPVGHERDVRSSEERESMELEKILRRTVGVPGQDKSAPPSVISITSADDSAAENHIGPMGRGRPVHLNVVPPTHGKRQLSLVTEDEPESPTDATFRAEKRRDLLLSAPESPVSGREDQSPSRSPRFHRSHSIAMGRGGSISQAFGNFLNLSGSVAGSQEAFGAAPSGVASSKQSITGKRWAPVRLRLSLEETRDKSPDGSASEHLLSAVNSDNDVGSGTDLPWRRGRGTKTKRKLPSLKFNRRALAAGAENSPLDSALSLATPGPIQESAKIVLPNVPGFEKEEEEEPEESVDSEEEAAEYERKSRILNNVQLQVSRMDNVLASARIKHLAQELLDMRAQTLTMHTGAPVALPPLPDNLPSAPMPSPRPRPQDLSVVRNLSEAAGGPHVLTSPRTGLPRTISEPLPTSDAEESSSIPRVRPIPPSRSASLPQSDEPNVDPLPHIQSTLEHLTHQWQEIDTRLDALFSLQQSAFQTHARMQTAVEASQAQYFSELQVMNRLDDRIHALKTRHVGNSWFFTILAALAEVLLFVVWFVAKIIQLVFFRIPKWAYKAVVKLFVFLWWLIRWVLFLDYLWP</sequence>